<evidence type="ECO:0000256" key="2">
    <source>
        <dbReference type="ARBA" id="ARBA00023242"/>
    </source>
</evidence>
<organism evidence="5 6">
    <name type="scientific">Dimorphilus gyrociliatus</name>
    <dbReference type="NCBI Taxonomy" id="2664684"/>
    <lineage>
        <taxon>Eukaryota</taxon>
        <taxon>Metazoa</taxon>
        <taxon>Spiralia</taxon>
        <taxon>Lophotrochozoa</taxon>
        <taxon>Annelida</taxon>
        <taxon>Polychaeta</taxon>
        <taxon>Polychaeta incertae sedis</taxon>
        <taxon>Dinophilidae</taxon>
        <taxon>Dimorphilus</taxon>
    </lineage>
</organism>
<protein>
    <submittedName>
        <fullName evidence="5">DgyrCDS6062</fullName>
    </submittedName>
</protein>
<name>A0A7I8VLV6_9ANNE</name>
<proteinExistence type="inferred from homology"/>
<dbReference type="GO" id="GO:0005634">
    <property type="term" value="C:nucleus"/>
    <property type="evidence" value="ECO:0007669"/>
    <property type="project" value="UniProtKB-SubCell"/>
</dbReference>
<comment type="similarity">
    <text evidence="3">Belongs to the RNA polymerase II subunit 5-mediating protein family.</text>
</comment>
<dbReference type="EMBL" id="CAJFCJ010000007">
    <property type="protein sequence ID" value="CAD5117273.1"/>
    <property type="molecule type" value="Genomic_DNA"/>
</dbReference>
<dbReference type="GO" id="GO:0003682">
    <property type="term" value="F:chromatin binding"/>
    <property type="evidence" value="ECO:0007669"/>
    <property type="project" value="TreeGrafter"/>
</dbReference>
<evidence type="ECO:0000256" key="3">
    <source>
        <dbReference type="ARBA" id="ARBA00038295"/>
    </source>
</evidence>
<dbReference type="NCBIfam" id="TIGR00293">
    <property type="entry name" value="prefoldin subunit alpha"/>
    <property type="match status" value="1"/>
</dbReference>
<dbReference type="GO" id="GO:0019212">
    <property type="term" value="F:phosphatase inhibitor activity"/>
    <property type="evidence" value="ECO:0007669"/>
    <property type="project" value="TreeGrafter"/>
</dbReference>
<reference evidence="5 6" key="1">
    <citation type="submission" date="2020-08" db="EMBL/GenBank/DDBJ databases">
        <authorList>
            <person name="Hejnol A."/>
        </authorList>
    </citation>
    <scope>NUCLEOTIDE SEQUENCE [LARGE SCALE GENOMIC DNA]</scope>
</reference>
<dbReference type="PANTHER" id="PTHR15111:SF0">
    <property type="entry name" value="UNCONVENTIONAL PREFOLDIN RPB5 INTERACTOR 1"/>
    <property type="match status" value="1"/>
</dbReference>
<dbReference type="PANTHER" id="PTHR15111">
    <property type="entry name" value="RNA POLYMERASE II SUBUNIT 5-MEDIATING PROTEIN NNX3"/>
    <property type="match status" value="1"/>
</dbReference>
<evidence type="ECO:0000256" key="1">
    <source>
        <dbReference type="ARBA" id="ARBA00004123"/>
    </source>
</evidence>
<dbReference type="Gene3D" id="1.10.287.370">
    <property type="match status" value="1"/>
</dbReference>
<gene>
    <name evidence="5" type="ORF">DGYR_LOCUS5818</name>
</gene>
<evidence type="ECO:0000256" key="4">
    <source>
        <dbReference type="SAM" id="MobiDB-lite"/>
    </source>
</evidence>
<evidence type="ECO:0000313" key="6">
    <source>
        <dbReference type="Proteomes" id="UP000549394"/>
    </source>
</evidence>
<dbReference type="GO" id="GO:0003714">
    <property type="term" value="F:transcription corepressor activity"/>
    <property type="evidence" value="ECO:0007669"/>
    <property type="project" value="TreeGrafter"/>
</dbReference>
<dbReference type="SUPFAM" id="SSF46579">
    <property type="entry name" value="Prefoldin"/>
    <property type="match status" value="1"/>
</dbReference>
<sequence length="280" mass="33226">MMSENKSIPQNLETEPFDRLKDEDLRALCQTEESIRQMSKYKDDYQVLQNTLKTLPDKYSYDILVPFGNKAFMPGKLVHTNEILVLLGDNWFVEKSAKDASQIVSRRMKVIENQIQDIEKQKQLLKSRVENLSEAEGAFEIKEAYDEEEEKKWREQHRENVRRNYREERRKEKEVSEDDKDVWDLLDKLEQNEQEKEELLEEGGYLSKDEEESDDIGHNSITFKHTRLTEQQRREVRTLTFYTVLRFAFGGIHRQRVAQALADVNNIYERSDAIAGRRSE</sequence>
<accession>A0A7I8VLV6</accession>
<dbReference type="Pfam" id="PF02996">
    <property type="entry name" value="Prefoldin"/>
    <property type="match status" value="1"/>
</dbReference>
<dbReference type="OrthoDB" id="21413at2759"/>
<dbReference type="InterPro" id="IPR052255">
    <property type="entry name" value="RNA_pol_II_subunit5-mediator"/>
</dbReference>
<dbReference type="AlphaFoldDB" id="A0A7I8VLV6"/>
<feature type="region of interest" description="Disordered" evidence="4">
    <location>
        <begin position="197"/>
        <end position="218"/>
    </location>
</feature>
<evidence type="ECO:0000313" key="5">
    <source>
        <dbReference type="EMBL" id="CAD5117273.1"/>
    </source>
</evidence>
<dbReference type="InterPro" id="IPR004127">
    <property type="entry name" value="Prefoldin_subunit_alpha"/>
</dbReference>
<keyword evidence="6" id="KW-1185">Reference proteome</keyword>
<dbReference type="InterPro" id="IPR009053">
    <property type="entry name" value="Prefoldin"/>
</dbReference>
<comment type="caution">
    <text evidence="5">The sequence shown here is derived from an EMBL/GenBank/DDBJ whole genome shotgun (WGS) entry which is preliminary data.</text>
</comment>
<keyword evidence="2" id="KW-0539">Nucleus</keyword>
<dbReference type="CDD" id="cd23159">
    <property type="entry name" value="Prefoldin_URI1"/>
    <property type="match status" value="1"/>
</dbReference>
<dbReference type="GO" id="GO:0000122">
    <property type="term" value="P:negative regulation of transcription by RNA polymerase II"/>
    <property type="evidence" value="ECO:0007669"/>
    <property type="project" value="TreeGrafter"/>
</dbReference>
<dbReference type="Proteomes" id="UP000549394">
    <property type="component" value="Unassembled WGS sequence"/>
</dbReference>
<comment type="subcellular location">
    <subcellularLocation>
        <location evidence="1">Nucleus</location>
    </subcellularLocation>
</comment>